<dbReference type="InterPro" id="IPR006076">
    <property type="entry name" value="FAD-dep_OxRdtase"/>
</dbReference>
<dbReference type="Proteomes" id="UP001362999">
    <property type="component" value="Unassembled WGS sequence"/>
</dbReference>
<comment type="caution">
    <text evidence="2">The sequence shown here is derived from an EMBL/GenBank/DDBJ whole genome shotgun (WGS) entry which is preliminary data.</text>
</comment>
<dbReference type="Gene3D" id="3.50.50.60">
    <property type="entry name" value="FAD/NAD(P)-binding domain"/>
    <property type="match status" value="1"/>
</dbReference>
<keyword evidence="3" id="KW-1185">Reference proteome</keyword>
<dbReference type="EMBL" id="JAWWNJ010000004">
    <property type="protein sequence ID" value="KAK7057538.1"/>
    <property type="molecule type" value="Genomic_DNA"/>
</dbReference>
<dbReference type="InterPro" id="IPR036188">
    <property type="entry name" value="FAD/NAD-bd_sf"/>
</dbReference>
<dbReference type="AlphaFoldDB" id="A0AAW0DZ30"/>
<protein>
    <recommendedName>
        <fullName evidence="1">FAD dependent oxidoreductase domain-containing protein</fullName>
    </recommendedName>
</protein>
<name>A0AAW0DZ30_9AGAR</name>
<dbReference type="SUPFAM" id="SSF51905">
    <property type="entry name" value="FAD/NAD(P)-binding domain"/>
    <property type="match status" value="1"/>
</dbReference>
<sequence>MALEQRKTLIIGSGCFGLSTALALLKRGWTDVTVIDRSSILPAPDGASNDLNRTLRGPVGMNINLQINQR</sequence>
<organism evidence="2 3">
    <name type="scientific">Favolaschia claudopus</name>
    <dbReference type="NCBI Taxonomy" id="2862362"/>
    <lineage>
        <taxon>Eukaryota</taxon>
        <taxon>Fungi</taxon>
        <taxon>Dikarya</taxon>
        <taxon>Basidiomycota</taxon>
        <taxon>Agaricomycotina</taxon>
        <taxon>Agaricomycetes</taxon>
        <taxon>Agaricomycetidae</taxon>
        <taxon>Agaricales</taxon>
        <taxon>Marasmiineae</taxon>
        <taxon>Mycenaceae</taxon>
        <taxon>Favolaschia</taxon>
    </lineage>
</organism>
<accession>A0AAW0DZ30</accession>
<evidence type="ECO:0000259" key="1">
    <source>
        <dbReference type="Pfam" id="PF01266"/>
    </source>
</evidence>
<reference evidence="2 3" key="1">
    <citation type="journal article" date="2024" name="J Genomics">
        <title>Draft genome sequencing and assembly of Favolaschia claudopus CIRM-BRFM 2984 isolated from oak limbs.</title>
        <authorList>
            <person name="Navarro D."/>
            <person name="Drula E."/>
            <person name="Chaduli D."/>
            <person name="Cazenave R."/>
            <person name="Ahrendt S."/>
            <person name="Wang J."/>
            <person name="Lipzen A."/>
            <person name="Daum C."/>
            <person name="Barry K."/>
            <person name="Grigoriev I.V."/>
            <person name="Favel A."/>
            <person name="Rosso M.N."/>
            <person name="Martin F."/>
        </authorList>
    </citation>
    <scope>NUCLEOTIDE SEQUENCE [LARGE SCALE GENOMIC DNA]</scope>
    <source>
        <strain evidence="2 3">CIRM-BRFM 2984</strain>
    </source>
</reference>
<dbReference type="Pfam" id="PF01266">
    <property type="entry name" value="DAO"/>
    <property type="match status" value="1"/>
</dbReference>
<evidence type="ECO:0000313" key="3">
    <source>
        <dbReference type="Proteomes" id="UP001362999"/>
    </source>
</evidence>
<gene>
    <name evidence="2" type="ORF">R3P38DRAFT_1178825</name>
</gene>
<proteinExistence type="predicted"/>
<evidence type="ECO:0000313" key="2">
    <source>
        <dbReference type="EMBL" id="KAK7057538.1"/>
    </source>
</evidence>
<feature type="domain" description="FAD dependent oxidoreductase" evidence="1">
    <location>
        <begin position="8"/>
        <end position="48"/>
    </location>
</feature>